<accession>A0AB37UCX6</accession>
<dbReference type="Proteomes" id="UP000282574">
    <property type="component" value="Unassembled WGS sequence"/>
</dbReference>
<organism evidence="1 2">
    <name type="scientific">Chroococcidiopsis cubana SAG 39.79</name>
    <dbReference type="NCBI Taxonomy" id="388085"/>
    <lineage>
        <taxon>Bacteria</taxon>
        <taxon>Bacillati</taxon>
        <taxon>Cyanobacteriota</taxon>
        <taxon>Cyanophyceae</taxon>
        <taxon>Chroococcidiopsidales</taxon>
        <taxon>Chroococcidiopsidaceae</taxon>
        <taxon>Chroococcidiopsis</taxon>
    </lineage>
</organism>
<keyword evidence="2" id="KW-1185">Reference proteome</keyword>
<dbReference type="EMBL" id="RSCK01000068">
    <property type="protein sequence ID" value="RUT06348.1"/>
    <property type="molecule type" value="Genomic_DNA"/>
</dbReference>
<name>A0AB37UCX6_9CYAN</name>
<dbReference type="RefSeq" id="WP_158631874.1">
    <property type="nucleotide sequence ID" value="NZ_JAVKZF010000001.1"/>
</dbReference>
<sequence>MAAKSVYLPDEVIVAVNKKAAEDNRSFSFVLAEVLRKEFSLSKSSQKSA</sequence>
<comment type="caution">
    <text evidence="1">The sequence shown here is derived from an EMBL/GenBank/DDBJ whole genome shotgun (WGS) entry which is preliminary data.</text>
</comment>
<reference evidence="1 2" key="1">
    <citation type="journal article" date="2019" name="Genome Biol. Evol.">
        <title>Day and night: Metabolic profiles and evolutionary relationships of six axenic non-marine cyanobacteria.</title>
        <authorList>
            <person name="Will S.E."/>
            <person name="Henke P."/>
            <person name="Boedeker C."/>
            <person name="Huang S."/>
            <person name="Brinkmann H."/>
            <person name="Rohde M."/>
            <person name="Jarek M."/>
            <person name="Friedl T."/>
            <person name="Seufert S."/>
            <person name="Schumacher M."/>
            <person name="Overmann J."/>
            <person name="Neumann-Schaal M."/>
            <person name="Petersen J."/>
        </authorList>
    </citation>
    <scope>NUCLEOTIDE SEQUENCE [LARGE SCALE GENOMIC DNA]</scope>
    <source>
        <strain evidence="1 2">SAG 39.79</strain>
    </source>
</reference>
<evidence type="ECO:0000313" key="1">
    <source>
        <dbReference type="EMBL" id="RUT06348.1"/>
    </source>
</evidence>
<gene>
    <name evidence="1" type="ORF">DSM107010_52930</name>
</gene>
<evidence type="ECO:0008006" key="3">
    <source>
        <dbReference type="Google" id="ProtNLM"/>
    </source>
</evidence>
<dbReference type="AlphaFoldDB" id="A0AB37UCX6"/>
<proteinExistence type="predicted"/>
<protein>
    <recommendedName>
        <fullName evidence="3">CopG-like ribbon-helix-helix domain-containing protein</fullName>
    </recommendedName>
</protein>
<evidence type="ECO:0000313" key="2">
    <source>
        <dbReference type="Proteomes" id="UP000282574"/>
    </source>
</evidence>